<dbReference type="EMBL" id="UINC01141954">
    <property type="protein sequence ID" value="SVD29998.1"/>
    <property type="molecule type" value="Genomic_DNA"/>
</dbReference>
<dbReference type="SUPFAM" id="SSF54427">
    <property type="entry name" value="NTF2-like"/>
    <property type="match status" value="1"/>
</dbReference>
<dbReference type="Pfam" id="PF13577">
    <property type="entry name" value="SnoaL_4"/>
    <property type="match status" value="1"/>
</dbReference>
<dbReference type="InterPro" id="IPR037401">
    <property type="entry name" value="SnoaL-like"/>
</dbReference>
<organism evidence="2">
    <name type="scientific">marine metagenome</name>
    <dbReference type="NCBI Taxonomy" id="408172"/>
    <lineage>
        <taxon>unclassified sequences</taxon>
        <taxon>metagenomes</taxon>
        <taxon>ecological metagenomes</taxon>
    </lineage>
</organism>
<accession>A0A382U8J2</accession>
<reference evidence="2" key="1">
    <citation type="submission" date="2018-05" db="EMBL/GenBank/DDBJ databases">
        <authorList>
            <person name="Lanie J.A."/>
            <person name="Ng W.-L."/>
            <person name="Kazmierczak K.M."/>
            <person name="Andrzejewski T.M."/>
            <person name="Davidsen T.M."/>
            <person name="Wayne K.J."/>
            <person name="Tettelin H."/>
            <person name="Glass J.I."/>
            <person name="Rusch D."/>
            <person name="Podicherti R."/>
            <person name="Tsui H.-C.T."/>
            <person name="Winkler M.E."/>
        </authorList>
    </citation>
    <scope>NUCLEOTIDE SEQUENCE</scope>
</reference>
<gene>
    <name evidence="2" type="ORF">METZ01_LOCUS382852</name>
</gene>
<dbReference type="AlphaFoldDB" id="A0A382U8J2"/>
<feature type="domain" description="SnoaL-like" evidence="1">
    <location>
        <begin position="8"/>
        <end position="115"/>
    </location>
</feature>
<protein>
    <recommendedName>
        <fullName evidence="1">SnoaL-like domain-containing protein</fullName>
    </recommendedName>
</protein>
<proteinExistence type="predicted"/>
<feature type="non-terminal residue" evidence="2">
    <location>
        <position position="1"/>
    </location>
</feature>
<dbReference type="Gene3D" id="3.10.450.50">
    <property type="match status" value="1"/>
</dbReference>
<name>A0A382U8J2_9ZZZZ</name>
<sequence>VEDFYEKDVNEIIALTIKYCWALDERDWESLSEVFLSDGYAKYGITEHQGIDSILERCKKALTPLDFSHHMVSNHVVEVEGDQAKCKCYFQAQHVRTSAPEGVNFLIAGKYEDELI</sequence>
<evidence type="ECO:0000259" key="1">
    <source>
        <dbReference type="Pfam" id="PF13577"/>
    </source>
</evidence>
<evidence type="ECO:0000313" key="2">
    <source>
        <dbReference type="EMBL" id="SVD29998.1"/>
    </source>
</evidence>
<dbReference type="InterPro" id="IPR032710">
    <property type="entry name" value="NTF2-like_dom_sf"/>
</dbReference>
<feature type="non-terminal residue" evidence="2">
    <location>
        <position position="116"/>
    </location>
</feature>